<feature type="chain" id="PRO_5020311710" evidence="3">
    <location>
        <begin position="20"/>
        <end position="322"/>
    </location>
</feature>
<dbReference type="Proteomes" id="UP000269721">
    <property type="component" value="Unassembled WGS sequence"/>
</dbReference>
<protein>
    <submittedName>
        <fullName evidence="4">Uncharacterized protein</fullName>
    </submittedName>
</protein>
<keyword evidence="3" id="KW-0732">Signal</keyword>
<evidence type="ECO:0000256" key="1">
    <source>
        <dbReference type="SAM" id="MobiDB-lite"/>
    </source>
</evidence>
<keyword evidence="5" id="KW-1185">Reference proteome</keyword>
<organism evidence="4 5">
    <name type="scientific">Blyttiomyces helicus</name>
    <dbReference type="NCBI Taxonomy" id="388810"/>
    <lineage>
        <taxon>Eukaryota</taxon>
        <taxon>Fungi</taxon>
        <taxon>Fungi incertae sedis</taxon>
        <taxon>Chytridiomycota</taxon>
        <taxon>Chytridiomycota incertae sedis</taxon>
        <taxon>Chytridiomycetes</taxon>
        <taxon>Chytridiomycetes incertae sedis</taxon>
        <taxon>Blyttiomyces</taxon>
    </lineage>
</organism>
<keyword evidence="2" id="KW-1133">Transmembrane helix</keyword>
<evidence type="ECO:0000256" key="3">
    <source>
        <dbReference type="SAM" id="SignalP"/>
    </source>
</evidence>
<keyword evidence="2" id="KW-0812">Transmembrane</keyword>
<gene>
    <name evidence="4" type="ORF">BDK51DRAFT_44452</name>
</gene>
<keyword evidence="2" id="KW-0472">Membrane</keyword>
<feature type="signal peptide" evidence="3">
    <location>
        <begin position="1"/>
        <end position="19"/>
    </location>
</feature>
<feature type="region of interest" description="Disordered" evidence="1">
    <location>
        <begin position="300"/>
        <end position="322"/>
    </location>
</feature>
<feature type="transmembrane region" description="Helical" evidence="2">
    <location>
        <begin position="184"/>
        <end position="204"/>
    </location>
</feature>
<evidence type="ECO:0000313" key="5">
    <source>
        <dbReference type="Proteomes" id="UP000269721"/>
    </source>
</evidence>
<evidence type="ECO:0000256" key="2">
    <source>
        <dbReference type="SAM" id="Phobius"/>
    </source>
</evidence>
<proteinExistence type="predicted"/>
<feature type="compositionally biased region" description="Basic and acidic residues" evidence="1">
    <location>
        <begin position="309"/>
        <end position="322"/>
    </location>
</feature>
<evidence type="ECO:0000313" key="4">
    <source>
        <dbReference type="EMBL" id="RKO90138.1"/>
    </source>
</evidence>
<dbReference type="AlphaFoldDB" id="A0A4P9WFP4"/>
<dbReference type="EMBL" id="KZ995706">
    <property type="protein sequence ID" value="RKO90138.1"/>
    <property type="molecule type" value="Genomic_DNA"/>
</dbReference>
<sequence length="322" mass="33023">MIPAFLLSTMSLLATAAAAQQLSLQLPTTLPKTCDSVCATGSAGEAVVLTGGETVHVGWNETGGVMGATFDLVLAGVKDVDLELKSLRAQAVNSQVPTVAITLLSNISIAAHAAQFSIPESFTPAPDMRLAAVYPSSPTPILGPRVVLSSSSSSSSPTAAASTTANGTTLRTGAASSNLGHIELILGIVAIAVLLLILSAWFLWRRHVRARPGFAARKARWTGAVALDTPAARVAAPASESPAPHVSLDIAHHQPGFRRCGAEVVPGTVLKAFTWQQAGEGSARAPASPFTDAAAIDRKQAPAPGGWDHVGKESPFGDHAAL</sequence>
<accession>A0A4P9WFP4</accession>
<reference evidence="5" key="1">
    <citation type="journal article" date="2018" name="Nat. Microbiol.">
        <title>Leveraging single-cell genomics to expand the fungal tree of life.</title>
        <authorList>
            <person name="Ahrendt S.R."/>
            <person name="Quandt C.A."/>
            <person name="Ciobanu D."/>
            <person name="Clum A."/>
            <person name="Salamov A."/>
            <person name="Andreopoulos B."/>
            <person name="Cheng J.F."/>
            <person name="Woyke T."/>
            <person name="Pelin A."/>
            <person name="Henrissat B."/>
            <person name="Reynolds N.K."/>
            <person name="Benny G.L."/>
            <person name="Smith M.E."/>
            <person name="James T.Y."/>
            <person name="Grigoriev I.V."/>
        </authorList>
    </citation>
    <scope>NUCLEOTIDE SEQUENCE [LARGE SCALE GENOMIC DNA]</scope>
</reference>
<name>A0A4P9WFP4_9FUNG</name>